<keyword evidence="4" id="KW-1185">Reference proteome</keyword>
<reference evidence="3" key="2">
    <citation type="submission" date="2021-05" db="EMBL/GenBank/DDBJ databases">
        <authorList>
            <person name="Pain A."/>
        </authorList>
    </citation>
    <scope>NUCLEOTIDE SEQUENCE</scope>
    <source>
        <strain evidence="3">1802A</strain>
    </source>
</reference>
<keyword evidence="2" id="KW-0732">Signal</keyword>
<sequence>MKFLGILRGSALFILLSAFHDQSVSCSNLEVNPSDSPIVDVSEISGNLKESTVESRVEDALEESSKVNESDIAEKKGPTVEPQPSVPAPKSDLVFENSKWDDSKLASGVLFIKEFCDDLRKDEFDEHVSNKLLCKDENNTKESLHRKSAYAHAKVNCLPISNHLMMFTKNILPRDSSANPYEKTLKPEKFKDYAEWLVENIPNIDRALMNMLNESKNLTKDQLKTETLTGPYKYGFEFKSNWWPESFVKCNLKYESKELITTLRFLQKSLSNLLGISSNKAGKKNKKGKDQQH</sequence>
<dbReference type="AlphaFoldDB" id="A0AAD9G6X2"/>
<feature type="compositionally biased region" description="Basic and acidic residues" evidence="1">
    <location>
        <begin position="51"/>
        <end position="78"/>
    </location>
</feature>
<reference evidence="3" key="1">
    <citation type="journal article" date="2014" name="Nucleic Acids Res.">
        <title>The evolutionary dynamics of variant antigen genes in Babesia reveal a history of genomic innovation underlying host-parasite interaction.</title>
        <authorList>
            <person name="Jackson A.P."/>
            <person name="Otto T.D."/>
            <person name="Darby A."/>
            <person name="Ramaprasad A."/>
            <person name="Xia D."/>
            <person name="Echaide I.E."/>
            <person name="Farber M."/>
            <person name="Gahlot S."/>
            <person name="Gamble J."/>
            <person name="Gupta D."/>
            <person name="Gupta Y."/>
            <person name="Jackson L."/>
            <person name="Malandrin L."/>
            <person name="Malas T.B."/>
            <person name="Moussa E."/>
            <person name="Nair M."/>
            <person name="Reid A.J."/>
            <person name="Sanders M."/>
            <person name="Sharma J."/>
            <person name="Tracey A."/>
            <person name="Quail M.A."/>
            <person name="Weir W."/>
            <person name="Wastling J.M."/>
            <person name="Hall N."/>
            <person name="Willadsen P."/>
            <person name="Lingelbach K."/>
            <person name="Shiels B."/>
            <person name="Tait A."/>
            <person name="Berriman M."/>
            <person name="Allred D.R."/>
            <person name="Pain A."/>
        </authorList>
    </citation>
    <scope>NUCLEOTIDE SEQUENCE</scope>
    <source>
        <strain evidence="3">1802A</strain>
    </source>
</reference>
<accession>A0AAD9G6X2</accession>
<evidence type="ECO:0000313" key="3">
    <source>
        <dbReference type="EMBL" id="KAK1933004.1"/>
    </source>
</evidence>
<evidence type="ECO:0000256" key="1">
    <source>
        <dbReference type="SAM" id="MobiDB-lite"/>
    </source>
</evidence>
<organism evidence="3 4">
    <name type="scientific">Babesia divergens</name>
    <dbReference type="NCBI Taxonomy" id="32595"/>
    <lineage>
        <taxon>Eukaryota</taxon>
        <taxon>Sar</taxon>
        <taxon>Alveolata</taxon>
        <taxon>Apicomplexa</taxon>
        <taxon>Aconoidasida</taxon>
        <taxon>Piroplasmida</taxon>
        <taxon>Babesiidae</taxon>
        <taxon>Babesia</taxon>
    </lineage>
</organism>
<evidence type="ECO:0000313" key="4">
    <source>
        <dbReference type="Proteomes" id="UP001195914"/>
    </source>
</evidence>
<feature type="region of interest" description="Disordered" evidence="1">
    <location>
        <begin position="50"/>
        <end position="88"/>
    </location>
</feature>
<name>A0AAD9G6X2_BABDI</name>
<feature type="signal peptide" evidence="2">
    <location>
        <begin position="1"/>
        <end position="26"/>
    </location>
</feature>
<evidence type="ECO:0000256" key="2">
    <source>
        <dbReference type="SAM" id="SignalP"/>
    </source>
</evidence>
<gene>
    <name evidence="3" type="ORF">X943_001799</name>
</gene>
<protein>
    <submittedName>
        <fullName evidence="3">Secreted antigen 1</fullName>
    </submittedName>
</protein>
<proteinExistence type="predicted"/>
<comment type="caution">
    <text evidence="3">The sequence shown here is derived from an EMBL/GenBank/DDBJ whole genome shotgun (WGS) entry which is preliminary data.</text>
</comment>
<dbReference type="EMBL" id="JAHBMH010000073">
    <property type="protein sequence ID" value="KAK1933004.1"/>
    <property type="molecule type" value="Genomic_DNA"/>
</dbReference>
<feature type="chain" id="PRO_5042140115" evidence="2">
    <location>
        <begin position="27"/>
        <end position="293"/>
    </location>
</feature>
<dbReference type="Proteomes" id="UP001195914">
    <property type="component" value="Unassembled WGS sequence"/>
</dbReference>